<proteinExistence type="predicted"/>
<keyword evidence="3" id="KW-0067">ATP-binding</keyword>
<feature type="non-terminal residue" evidence="6">
    <location>
        <position position="1"/>
    </location>
</feature>
<dbReference type="PANTHER" id="PTHR43585:SF2">
    <property type="entry name" value="ATP-GRASP ENZYME FSQD"/>
    <property type="match status" value="1"/>
</dbReference>
<reference evidence="6" key="1">
    <citation type="submission" date="2018-05" db="EMBL/GenBank/DDBJ databases">
        <authorList>
            <person name="Lanie J.A."/>
            <person name="Ng W.-L."/>
            <person name="Kazmierczak K.M."/>
            <person name="Andrzejewski T.M."/>
            <person name="Davidsen T.M."/>
            <person name="Wayne K.J."/>
            <person name="Tettelin H."/>
            <person name="Glass J.I."/>
            <person name="Rusch D."/>
            <person name="Podicherti R."/>
            <person name="Tsui H.-C.T."/>
            <person name="Winkler M.E."/>
        </authorList>
    </citation>
    <scope>NUCLEOTIDE SEQUENCE</scope>
</reference>
<dbReference type="GO" id="GO:0005524">
    <property type="term" value="F:ATP binding"/>
    <property type="evidence" value="ECO:0007669"/>
    <property type="project" value="UniProtKB-KW"/>
</dbReference>
<name>A0A382K160_9ZZZZ</name>
<evidence type="ECO:0000256" key="3">
    <source>
        <dbReference type="ARBA" id="ARBA00022840"/>
    </source>
</evidence>
<keyword evidence="2" id="KW-0547">Nucleotide-binding</keyword>
<dbReference type="SUPFAM" id="SSF56059">
    <property type="entry name" value="Glutathione synthetase ATP-binding domain-like"/>
    <property type="match status" value="1"/>
</dbReference>
<evidence type="ECO:0000259" key="5">
    <source>
        <dbReference type="PROSITE" id="PS50975"/>
    </source>
</evidence>
<dbReference type="GO" id="GO:0046872">
    <property type="term" value="F:metal ion binding"/>
    <property type="evidence" value="ECO:0007669"/>
    <property type="project" value="InterPro"/>
</dbReference>
<dbReference type="InterPro" id="IPR011761">
    <property type="entry name" value="ATP-grasp"/>
</dbReference>
<evidence type="ECO:0000313" key="6">
    <source>
        <dbReference type="EMBL" id="SVC17253.1"/>
    </source>
</evidence>
<dbReference type="Gene3D" id="3.40.50.20">
    <property type="match status" value="1"/>
</dbReference>
<feature type="non-terminal residue" evidence="6">
    <location>
        <position position="154"/>
    </location>
</feature>
<accession>A0A382K160</accession>
<dbReference type="AlphaFoldDB" id="A0A382K160"/>
<evidence type="ECO:0000256" key="2">
    <source>
        <dbReference type="ARBA" id="ARBA00022741"/>
    </source>
</evidence>
<keyword evidence="1" id="KW-0436">Ligase</keyword>
<dbReference type="GO" id="GO:0016874">
    <property type="term" value="F:ligase activity"/>
    <property type="evidence" value="ECO:0007669"/>
    <property type="project" value="UniProtKB-KW"/>
</dbReference>
<dbReference type="PANTHER" id="PTHR43585">
    <property type="entry name" value="FUMIPYRROLE BIOSYNTHESIS PROTEIN C"/>
    <property type="match status" value="1"/>
</dbReference>
<feature type="domain" description="ATP-grasp" evidence="5">
    <location>
        <begin position="98"/>
        <end position="149"/>
    </location>
</feature>
<organism evidence="6">
    <name type="scientific">marine metagenome</name>
    <dbReference type="NCBI Taxonomy" id="408172"/>
    <lineage>
        <taxon>unclassified sequences</taxon>
        <taxon>metagenomes</taxon>
        <taxon>ecological metagenomes</taxon>
    </lineage>
</organism>
<evidence type="ECO:0000256" key="4">
    <source>
        <dbReference type="SAM" id="MobiDB-lite"/>
    </source>
</evidence>
<dbReference type="InterPro" id="IPR013815">
    <property type="entry name" value="ATP_grasp_subdomain_1"/>
</dbReference>
<feature type="region of interest" description="Disordered" evidence="4">
    <location>
        <begin position="135"/>
        <end position="154"/>
    </location>
</feature>
<evidence type="ECO:0000256" key="1">
    <source>
        <dbReference type="ARBA" id="ARBA00022598"/>
    </source>
</evidence>
<gene>
    <name evidence="6" type="ORF">METZ01_LOCUS270107</name>
</gene>
<protein>
    <recommendedName>
        <fullName evidence="5">ATP-grasp domain-containing protein</fullName>
    </recommendedName>
</protein>
<sequence>VFQLSIIRKARELGAYVITADNVPSNPGHRIANQSINCSTTETQTLIGQAIDLGIDGVVTAASDVAVPTVAAIRTTLGLPAELSPALARNLSMKPAFREFLAEAGLSSQRYCFSNDFEKIKEEARSFTFPVVPKPADSSGSRGVIRVSEPVGLD</sequence>
<dbReference type="Gene3D" id="3.30.1490.20">
    <property type="entry name" value="ATP-grasp fold, A domain"/>
    <property type="match status" value="1"/>
</dbReference>
<dbReference type="PROSITE" id="PS50975">
    <property type="entry name" value="ATP_GRASP"/>
    <property type="match status" value="1"/>
</dbReference>
<dbReference type="EMBL" id="UINC01077273">
    <property type="protein sequence ID" value="SVC17253.1"/>
    <property type="molecule type" value="Genomic_DNA"/>
</dbReference>
<dbReference type="InterPro" id="IPR052032">
    <property type="entry name" value="ATP-dep_AA_Ligase"/>
</dbReference>